<dbReference type="PANTHER" id="PTHR10543">
    <property type="entry name" value="BETA-CAROTENE DIOXYGENASE"/>
    <property type="match status" value="1"/>
</dbReference>
<dbReference type="PANTHER" id="PTHR10543:SF89">
    <property type="entry name" value="CAROTENOID 9,10(9',10')-CLEAVAGE DIOXYGENASE 1"/>
    <property type="match status" value="1"/>
</dbReference>
<evidence type="ECO:0000256" key="5">
    <source>
        <dbReference type="RuleBase" id="RU364048"/>
    </source>
</evidence>
<evidence type="ECO:0000256" key="1">
    <source>
        <dbReference type="ARBA" id="ARBA00006787"/>
    </source>
</evidence>
<sequence>MSTALAGTAMPPLDTAAIDWVSEDPHLSGNFAPIGPEIDAADLPVTAGRIPPDLRGAHMRNGPNPRFKPIAYAYPMDGDGMVHAVFFEGGRARYRNRYVRTRGLAAERRAGRALYGSLFHPVPVDPALLGEDGEPGPIKTGAFINVLQHGGHLIAFGEAQPAYEMTMELDTIGEWTAGTGEVVEMGAHNRRHPVTGDLYAIAYSALEPVVRVHRIDAAGTLRDSFPVPLAAPSMIHDFVLTERHLVLLIGPAVFDMEAAGKGGSFLQWRPSLGTRIGLVPLDGGAVTWLEAEPFFVFHFANGFERGRRIVLDYVRHDGLHVGPSSGPVPPPMLHRMVIDPAARSLREERLADFVTEFPRINDARTARESRFIYLPTRTGTLAMERPPSSTFNAVVKVDAETGATRQHDAGNRVLGEPVFIPRAASGAEDDGYLITYAYDPSTGTSDLLLLDAARIEEAPVAVIRMPQRVPQGLHGNWMPG</sequence>
<evidence type="ECO:0000256" key="4">
    <source>
        <dbReference type="ARBA" id="ARBA00023004"/>
    </source>
</evidence>
<dbReference type="Proteomes" id="UP001524642">
    <property type="component" value="Unassembled WGS sequence"/>
</dbReference>
<evidence type="ECO:0000313" key="6">
    <source>
        <dbReference type="EMBL" id="MCR0981482.1"/>
    </source>
</evidence>
<keyword evidence="2 5" id="KW-0479">Metal-binding</keyword>
<gene>
    <name evidence="6" type="ORF">NRP21_05420</name>
</gene>
<comment type="similarity">
    <text evidence="1 5">Belongs to the carotenoid oxygenase family.</text>
</comment>
<evidence type="ECO:0000313" key="7">
    <source>
        <dbReference type="Proteomes" id="UP001524642"/>
    </source>
</evidence>
<keyword evidence="4 5" id="KW-0408">Iron</keyword>
<proteinExistence type="inferred from homology"/>
<keyword evidence="3 5" id="KW-0560">Oxidoreductase</keyword>
<dbReference type="EC" id="1.13.11.-" evidence="5"/>
<keyword evidence="7" id="KW-1185">Reference proteome</keyword>
<evidence type="ECO:0000256" key="2">
    <source>
        <dbReference type="ARBA" id="ARBA00022723"/>
    </source>
</evidence>
<dbReference type="EMBL" id="JANJOU010000003">
    <property type="protein sequence ID" value="MCR0981482.1"/>
    <property type="molecule type" value="Genomic_DNA"/>
</dbReference>
<accession>A0ABT1X2S9</accession>
<dbReference type="RefSeq" id="WP_257715158.1">
    <property type="nucleotide sequence ID" value="NZ_JANJOU010000003.1"/>
</dbReference>
<evidence type="ECO:0000256" key="3">
    <source>
        <dbReference type="ARBA" id="ARBA00023002"/>
    </source>
</evidence>
<comment type="cofactor">
    <cofactor evidence="5">
        <name>Fe(2+)</name>
        <dbReference type="ChEBI" id="CHEBI:29033"/>
    </cofactor>
    <text evidence="5">Binds 1 Fe(2+) ion per subunit.</text>
</comment>
<organism evidence="6 7">
    <name type="scientific">Roseomonas populi</name>
    <dbReference type="NCBI Taxonomy" id="3121582"/>
    <lineage>
        <taxon>Bacteria</taxon>
        <taxon>Pseudomonadati</taxon>
        <taxon>Pseudomonadota</taxon>
        <taxon>Alphaproteobacteria</taxon>
        <taxon>Acetobacterales</taxon>
        <taxon>Roseomonadaceae</taxon>
        <taxon>Roseomonas</taxon>
    </lineage>
</organism>
<reference evidence="6 7" key="1">
    <citation type="submission" date="2022-06" db="EMBL/GenBank/DDBJ databases">
        <title>Roseomonas CN29.</title>
        <authorList>
            <person name="Cheng Y."/>
            <person name="He X."/>
        </authorList>
    </citation>
    <scope>NUCLEOTIDE SEQUENCE [LARGE SCALE GENOMIC DNA]</scope>
    <source>
        <strain evidence="6 7">CN29</strain>
    </source>
</reference>
<dbReference type="Pfam" id="PF03055">
    <property type="entry name" value="RPE65"/>
    <property type="match status" value="1"/>
</dbReference>
<keyword evidence="5" id="KW-0223">Dioxygenase</keyword>
<dbReference type="InterPro" id="IPR004294">
    <property type="entry name" value="Carotenoid_Oase"/>
</dbReference>
<comment type="caution">
    <text evidence="6">The sequence shown here is derived from an EMBL/GenBank/DDBJ whole genome shotgun (WGS) entry which is preliminary data.</text>
</comment>
<name>A0ABT1X2S9_9PROT</name>
<protein>
    <recommendedName>
        <fullName evidence="5">Dioxygenase</fullName>
        <ecNumber evidence="5">1.13.11.-</ecNumber>
    </recommendedName>
</protein>